<feature type="transmembrane region" description="Helical" evidence="1">
    <location>
        <begin position="41"/>
        <end position="66"/>
    </location>
</feature>
<evidence type="ECO:0000313" key="2">
    <source>
        <dbReference type="EMBL" id="KAK9785264.1"/>
    </source>
</evidence>
<evidence type="ECO:0000313" key="3">
    <source>
        <dbReference type="Proteomes" id="UP001465755"/>
    </source>
</evidence>
<dbReference type="AlphaFoldDB" id="A0AAW1NLF5"/>
<comment type="caution">
    <text evidence="2">The sequence shown here is derived from an EMBL/GenBank/DDBJ whole genome shotgun (WGS) entry which is preliminary data.</text>
</comment>
<keyword evidence="1" id="KW-1133">Transmembrane helix</keyword>
<keyword evidence="3" id="KW-1185">Reference proteome</keyword>
<accession>A0AAW1NLF5</accession>
<organism evidence="2 3">
    <name type="scientific">Symbiochloris irregularis</name>
    <dbReference type="NCBI Taxonomy" id="706552"/>
    <lineage>
        <taxon>Eukaryota</taxon>
        <taxon>Viridiplantae</taxon>
        <taxon>Chlorophyta</taxon>
        <taxon>core chlorophytes</taxon>
        <taxon>Trebouxiophyceae</taxon>
        <taxon>Trebouxiales</taxon>
        <taxon>Trebouxiaceae</taxon>
        <taxon>Symbiochloris</taxon>
    </lineage>
</organism>
<reference evidence="2 3" key="1">
    <citation type="journal article" date="2024" name="Nat. Commun.">
        <title>Phylogenomics reveals the evolutionary origins of lichenization in chlorophyte algae.</title>
        <authorList>
            <person name="Puginier C."/>
            <person name="Libourel C."/>
            <person name="Otte J."/>
            <person name="Skaloud P."/>
            <person name="Haon M."/>
            <person name="Grisel S."/>
            <person name="Petersen M."/>
            <person name="Berrin J.G."/>
            <person name="Delaux P.M."/>
            <person name="Dal Grande F."/>
            <person name="Keller J."/>
        </authorList>
    </citation>
    <scope>NUCLEOTIDE SEQUENCE [LARGE SCALE GENOMIC DNA]</scope>
    <source>
        <strain evidence="2 3">SAG 2036</strain>
    </source>
</reference>
<protein>
    <recommendedName>
        <fullName evidence="4">MFS transporter</fullName>
    </recommendedName>
</protein>
<name>A0AAW1NLF5_9CHLO</name>
<gene>
    <name evidence="2" type="ORF">WJX73_008704</name>
</gene>
<keyword evidence="1" id="KW-0812">Transmembrane</keyword>
<evidence type="ECO:0000256" key="1">
    <source>
        <dbReference type="SAM" id="Phobius"/>
    </source>
</evidence>
<dbReference type="Proteomes" id="UP001465755">
    <property type="component" value="Unassembled WGS sequence"/>
</dbReference>
<sequence length="76" mass="7643">MPPSRLLPTAAAADSEAAGRSPASLLRVETFALDGAIMRAFAPAVLVLLTACLVQGALGASTLVVAPTSMAAVREH</sequence>
<keyword evidence="1" id="KW-0472">Membrane</keyword>
<proteinExistence type="predicted"/>
<dbReference type="EMBL" id="JALJOQ010000311">
    <property type="protein sequence ID" value="KAK9785264.1"/>
    <property type="molecule type" value="Genomic_DNA"/>
</dbReference>
<evidence type="ECO:0008006" key="4">
    <source>
        <dbReference type="Google" id="ProtNLM"/>
    </source>
</evidence>